<evidence type="ECO:0000256" key="3">
    <source>
        <dbReference type="ARBA" id="ARBA00022801"/>
    </source>
</evidence>
<dbReference type="AlphaFoldDB" id="A0A7S7NQE3"/>
<dbReference type="PRINTS" id="PR00862">
    <property type="entry name" value="PROLIGOPTASE"/>
</dbReference>
<evidence type="ECO:0000259" key="7">
    <source>
        <dbReference type="Pfam" id="PF02897"/>
    </source>
</evidence>
<dbReference type="RefSeq" id="WP_194449539.1">
    <property type="nucleotide sequence ID" value="NZ_CP063849.1"/>
</dbReference>
<dbReference type="SUPFAM" id="SSF50993">
    <property type="entry name" value="Peptidase/esterase 'gauge' domain"/>
    <property type="match status" value="1"/>
</dbReference>
<dbReference type="KEGG" id="pfer:IRI77_34915"/>
<feature type="domain" description="Peptidase S9 prolyl oligopeptidase catalytic" evidence="6">
    <location>
        <begin position="466"/>
        <end position="681"/>
    </location>
</feature>
<dbReference type="InterPro" id="IPR002471">
    <property type="entry name" value="Pept_S9_AS"/>
</dbReference>
<gene>
    <name evidence="8" type="ORF">IRI77_34915</name>
</gene>
<dbReference type="PANTHER" id="PTHR11757:SF19">
    <property type="entry name" value="PROLYL ENDOPEPTIDASE-LIKE"/>
    <property type="match status" value="1"/>
</dbReference>
<sequence>MSTPAQMAEVKPPTLKTVPKELEKHGDRRTDNYFWLRDRSNPEVISYLDAENKYTEAQMGDTKALQEQIYKEIVGRIQEDDTSAPVKHGEYYYFTRTMKGKQYPVYLRRKGASGPEEVLLDGNVLAAGQKYFQVGAFSVSPNQKLLAYGTDTSGDETFTVHVKDLATGQPLPDQIRNAYYSVEWAADNKTLFYNVLNESKRPYKVFRHALGSAAADVEVFHEADERFEVAISKTRSRAYLLIDCDSQTTSEVWYLPADQADGKFTRLYERIQDVEYQVSDHGGNWYVRTSEGAKTFRLMQAPIAHPEARKEIIPARKDVTLEDVDTYADHLVVTERAQGLPRLLVRRFSDGQEHLVAMPEPDYTVKGGGGFEYDTPVLRFNYTSLVTPPSIFDYDMNLRQRTLVKQQAVLGGFKPENYVSERIMGKASDGTLIPISVVSRKGLVKDGSNPCLLYGYGAYGISSDPTFSAERISLLDRGFVYAIAHIRGGGDLGKPWHEAGRMLNKQHTFTDFIAAAQMLIARRYTQPKKLGILGGSAGGLLMGAVVNLRPDLFGAVVAKVPFVDLISTMMDASLPLTVGEYEEWGNPEDPKYYSYMRTYSPYDNVERQAYPNMLVTAGLNDPRVSYWEPAKWVAKLRTMKKGNNLLLLKTNMGAGHFGASGRYERFKDTAFDYAFLLKALDVSGQTASK</sequence>
<dbReference type="InterPro" id="IPR001375">
    <property type="entry name" value="Peptidase_S9_cat"/>
</dbReference>
<dbReference type="FunFam" id="3.40.50.1820:FF:000005">
    <property type="entry name" value="Prolyl endopeptidase"/>
    <property type="match status" value="1"/>
</dbReference>
<organism evidence="8 9">
    <name type="scientific">Paludibaculum fermentans</name>
    <dbReference type="NCBI Taxonomy" id="1473598"/>
    <lineage>
        <taxon>Bacteria</taxon>
        <taxon>Pseudomonadati</taxon>
        <taxon>Acidobacteriota</taxon>
        <taxon>Terriglobia</taxon>
        <taxon>Bryobacterales</taxon>
        <taxon>Bryobacteraceae</taxon>
        <taxon>Paludibaculum</taxon>
    </lineage>
</organism>
<keyword evidence="9" id="KW-1185">Reference proteome</keyword>
<dbReference type="Proteomes" id="UP000593892">
    <property type="component" value="Chromosome"/>
</dbReference>
<dbReference type="PROSITE" id="PS00708">
    <property type="entry name" value="PRO_ENDOPEP_SER"/>
    <property type="match status" value="1"/>
</dbReference>
<proteinExistence type="inferred from homology"/>
<dbReference type="InterPro" id="IPR051543">
    <property type="entry name" value="Serine_Peptidase_S9A"/>
</dbReference>
<protein>
    <submittedName>
        <fullName evidence="8">S9 family peptidase</fullName>
    </submittedName>
</protein>
<keyword evidence="2" id="KW-0645">Protease</keyword>
<keyword evidence="4" id="KW-0720">Serine protease</keyword>
<accession>A0A7S7NQE3</accession>
<evidence type="ECO:0000256" key="5">
    <source>
        <dbReference type="SAM" id="MobiDB-lite"/>
    </source>
</evidence>
<dbReference type="Pfam" id="PF02897">
    <property type="entry name" value="Peptidase_S9_N"/>
    <property type="match status" value="1"/>
</dbReference>
<feature type="domain" description="Peptidase S9A N-terminal" evidence="7">
    <location>
        <begin position="21"/>
        <end position="407"/>
    </location>
</feature>
<evidence type="ECO:0000313" key="8">
    <source>
        <dbReference type="EMBL" id="QOY87872.1"/>
    </source>
</evidence>
<evidence type="ECO:0000256" key="4">
    <source>
        <dbReference type="ARBA" id="ARBA00022825"/>
    </source>
</evidence>
<keyword evidence="3" id="KW-0378">Hydrolase</keyword>
<reference evidence="8 9" key="1">
    <citation type="submission" date="2020-10" db="EMBL/GenBank/DDBJ databases">
        <title>Complete genome sequence of Paludibaculum fermentans P105T, a facultatively anaerobic acidobacterium capable of dissimilatory Fe(III) reduction.</title>
        <authorList>
            <person name="Dedysh S.N."/>
            <person name="Beletsky A.V."/>
            <person name="Kulichevskaya I.S."/>
            <person name="Mardanov A.V."/>
            <person name="Ravin N.V."/>
        </authorList>
    </citation>
    <scope>NUCLEOTIDE SEQUENCE [LARGE SCALE GENOMIC DNA]</scope>
    <source>
        <strain evidence="8 9">P105</strain>
    </source>
</reference>
<comment type="similarity">
    <text evidence="1">Belongs to the peptidase S9A family.</text>
</comment>
<evidence type="ECO:0000259" key="6">
    <source>
        <dbReference type="Pfam" id="PF00326"/>
    </source>
</evidence>
<dbReference type="InterPro" id="IPR002470">
    <property type="entry name" value="Peptidase_S9A"/>
</dbReference>
<evidence type="ECO:0000256" key="1">
    <source>
        <dbReference type="ARBA" id="ARBA00005228"/>
    </source>
</evidence>
<dbReference type="Gene3D" id="2.130.10.120">
    <property type="entry name" value="Prolyl oligopeptidase, N-terminal domain"/>
    <property type="match status" value="1"/>
</dbReference>
<dbReference type="Pfam" id="PF00326">
    <property type="entry name" value="Peptidase_S9"/>
    <property type="match status" value="1"/>
</dbReference>
<dbReference type="SUPFAM" id="SSF53474">
    <property type="entry name" value="alpha/beta-Hydrolases"/>
    <property type="match status" value="1"/>
</dbReference>
<name>A0A7S7NQE3_PALFE</name>
<dbReference type="EMBL" id="CP063849">
    <property type="protein sequence ID" value="QOY87872.1"/>
    <property type="molecule type" value="Genomic_DNA"/>
</dbReference>
<dbReference type="GO" id="GO:0006508">
    <property type="term" value="P:proteolysis"/>
    <property type="evidence" value="ECO:0007669"/>
    <property type="project" value="UniProtKB-KW"/>
</dbReference>
<dbReference type="InterPro" id="IPR023302">
    <property type="entry name" value="Pept_S9A_N"/>
</dbReference>
<dbReference type="GO" id="GO:0004252">
    <property type="term" value="F:serine-type endopeptidase activity"/>
    <property type="evidence" value="ECO:0007669"/>
    <property type="project" value="InterPro"/>
</dbReference>
<dbReference type="Gene3D" id="3.40.50.1820">
    <property type="entry name" value="alpha/beta hydrolase"/>
    <property type="match status" value="1"/>
</dbReference>
<evidence type="ECO:0000256" key="2">
    <source>
        <dbReference type="ARBA" id="ARBA00022670"/>
    </source>
</evidence>
<evidence type="ECO:0000313" key="9">
    <source>
        <dbReference type="Proteomes" id="UP000593892"/>
    </source>
</evidence>
<feature type="region of interest" description="Disordered" evidence="5">
    <location>
        <begin position="1"/>
        <end position="20"/>
    </location>
</feature>
<dbReference type="InterPro" id="IPR029058">
    <property type="entry name" value="AB_hydrolase_fold"/>
</dbReference>
<dbReference type="PANTHER" id="PTHR11757">
    <property type="entry name" value="PROTEASE FAMILY S9A OLIGOPEPTIDASE"/>
    <property type="match status" value="1"/>
</dbReference>